<comment type="similarity">
    <text evidence="2 8">Belongs to the extradiol ring-cleavage dioxygenase family.</text>
</comment>
<evidence type="ECO:0000256" key="6">
    <source>
        <dbReference type="ARBA" id="ARBA00023002"/>
    </source>
</evidence>
<sequence>MRIKALGYIIIEATTPAAWQGFMEDTVGMMLAPSMDNSNNLYFKMDEYSWRFRVEQSDKDCLSYAGWELVDKTAFDQALAELDTAGTSYERLSAEACEEKGIREGIGLKDPGGNYLELFYQMKLDYQRLVSNVGVPNFLTGYHGDMGLGHWVLPTAAFDECYAFYKDVLGFGDVDYMHFHFNPDPQDPGQGLHFMHVDNPRHHSLAIYQDPNPPESNCVHLMVEVDDMDEVGYFIDRCKQNDVPIVSTLGRHTNDLMISVYVATPGGFALEFGCDGVQVDWEDYKPTTSSVPSLWGHEWNHG</sequence>
<dbReference type="AlphaFoldDB" id="A0A5S9R026"/>
<dbReference type="GO" id="GO:0008198">
    <property type="term" value="F:ferrous iron binding"/>
    <property type="evidence" value="ECO:0007669"/>
    <property type="project" value="InterPro"/>
</dbReference>
<dbReference type="InterPro" id="IPR029068">
    <property type="entry name" value="Glyas_Bleomycin-R_OHBP_Dase"/>
</dbReference>
<dbReference type="Gene3D" id="3.10.180.10">
    <property type="entry name" value="2,3-Dihydroxybiphenyl 1,2-Dioxygenase, domain 1"/>
    <property type="match status" value="2"/>
</dbReference>
<dbReference type="CDD" id="cd07252">
    <property type="entry name" value="BphC1-RGP6_N_like"/>
    <property type="match status" value="1"/>
</dbReference>
<evidence type="ECO:0000256" key="8">
    <source>
        <dbReference type="RuleBase" id="RU000683"/>
    </source>
</evidence>
<evidence type="ECO:0000259" key="9">
    <source>
        <dbReference type="PROSITE" id="PS51819"/>
    </source>
</evidence>
<dbReference type="SUPFAM" id="SSF54593">
    <property type="entry name" value="Glyoxalase/Bleomycin resistance protein/Dihydroxybiphenyl dioxygenase"/>
    <property type="match status" value="2"/>
</dbReference>
<keyword evidence="4 8" id="KW-0058">Aromatic hydrocarbons catabolism</keyword>
<dbReference type="InterPro" id="IPR000486">
    <property type="entry name" value="Xdiol_ring_cleave_dOase_1/2"/>
</dbReference>
<keyword evidence="5 8" id="KW-0223">Dioxygenase</keyword>
<feature type="domain" description="VOC" evidence="9">
    <location>
        <begin position="5"/>
        <end position="121"/>
    </location>
</feature>
<evidence type="ECO:0000313" key="11">
    <source>
        <dbReference type="Proteomes" id="UP000441399"/>
    </source>
</evidence>
<feature type="domain" description="VOC" evidence="9">
    <location>
        <begin position="147"/>
        <end position="275"/>
    </location>
</feature>
<accession>A0A5S9R026</accession>
<dbReference type="Pfam" id="PF22632">
    <property type="entry name" value="BphC_D1"/>
    <property type="match status" value="1"/>
</dbReference>
<keyword evidence="6 8" id="KW-0560">Oxidoreductase</keyword>
<proteinExistence type="inferred from homology"/>
<keyword evidence="11" id="KW-1185">Reference proteome</keyword>
<keyword evidence="3" id="KW-0479">Metal-binding</keyword>
<dbReference type="PROSITE" id="PS00082">
    <property type="entry name" value="EXTRADIOL_DIOXYGENAS"/>
    <property type="match status" value="1"/>
</dbReference>
<name>A0A5S9R026_9GAMM</name>
<dbReference type="GO" id="GO:0047071">
    <property type="term" value="F:3,4-dihydroxy-9,10-secoandrosta-1,3,5(10)-triene-9,17-dione 4,5-dioxygenase activity"/>
    <property type="evidence" value="ECO:0007669"/>
    <property type="project" value="UniProtKB-EC"/>
</dbReference>
<evidence type="ECO:0000256" key="2">
    <source>
        <dbReference type="ARBA" id="ARBA00008784"/>
    </source>
</evidence>
<dbReference type="EC" id="1.13.11.25" evidence="10"/>
<dbReference type="Pfam" id="PF00903">
    <property type="entry name" value="Glyoxalase"/>
    <property type="match status" value="1"/>
</dbReference>
<dbReference type="EMBL" id="CACSIO010000060">
    <property type="protein sequence ID" value="CAA0124640.1"/>
    <property type="molecule type" value="Genomic_DNA"/>
</dbReference>
<reference evidence="10 11" key="1">
    <citation type="submission" date="2019-11" db="EMBL/GenBank/DDBJ databases">
        <authorList>
            <person name="Holert J."/>
        </authorList>
    </citation>
    <scope>NUCLEOTIDE SEQUENCE [LARGE SCALE GENOMIC DNA]</scope>
    <source>
        <strain evidence="10">SB11_3</strain>
    </source>
</reference>
<keyword evidence="7 8" id="KW-0408">Iron</keyword>
<dbReference type="InterPro" id="IPR004360">
    <property type="entry name" value="Glyas_Fos-R_dOase_dom"/>
</dbReference>
<evidence type="ECO:0000256" key="5">
    <source>
        <dbReference type="ARBA" id="ARBA00022964"/>
    </source>
</evidence>
<organism evidence="10 11">
    <name type="scientific">BD1-7 clade bacterium</name>
    <dbReference type="NCBI Taxonomy" id="2029982"/>
    <lineage>
        <taxon>Bacteria</taxon>
        <taxon>Pseudomonadati</taxon>
        <taxon>Pseudomonadota</taxon>
        <taxon>Gammaproteobacteria</taxon>
        <taxon>Cellvibrionales</taxon>
        <taxon>Spongiibacteraceae</taxon>
        <taxon>BD1-7 clade</taxon>
    </lineage>
</organism>
<dbReference type="OrthoDB" id="9803142at2"/>
<dbReference type="InterPro" id="IPR037523">
    <property type="entry name" value="VOC_core"/>
</dbReference>
<comment type="cofactor">
    <cofactor evidence="1 8">
        <name>Fe(2+)</name>
        <dbReference type="ChEBI" id="CHEBI:29033"/>
    </cofactor>
</comment>
<evidence type="ECO:0000256" key="1">
    <source>
        <dbReference type="ARBA" id="ARBA00001954"/>
    </source>
</evidence>
<gene>
    <name evidence="10" type="primary">hsaC_2</name>
    <name evidence="10" type="ORF">OPDIPICF_03186</name>
</gene>
<protein>
    <submittedName>
        <fullName evidence="10">Iron-dependent extradiol dioxygenase</fullName>
        <ecNumber evidence="10">1.13.11.25</ecNumber>
    </submittedName>
</protein>
<evidence type="ECO:0000256" key="7">
    <source>
        <dbReference type="ARBA" id="ARBA00023004"/>
    </source>
</evidence>
<dbReference type="CDD" id="cd07237">
    <property type="entry name" value="BphC1-RGP6_C_like"/>
    <property type="match status" value="1"/>
</dbReference>
<dbReference type="Proteomes" id="UP000441399">
    <property type="component" value="Unassembled WGS sequence"/>
</dbReference>
<evidence type="ECO:0000313" key="10">
    <source>
        <dbReference type="EMBL" id="CAA0124640.1"/>
    </source>
</evidence>
<evidence type="ECO:0000256" key="4">
    <source>
        <dbReference type="ARBA" id="ARBA00022797"/>
    </source>
</evidence>
<dbReference type="PROSITE" id="PS51819">
    <property type="entry name" value="VOC"/>
    <property type="match status" value="2"/>
</dbReference>
<evidence type="ECO:0000256" key="3">
    <source>
        <dbReference type="ARBA" id="ARBA00022723"/>
    </source>
</evidence>